<evidence type="ECO:0000313" key="10">
    <source>
        <dbReference type="EnsemblMetazoa" id="AALB007814-PA"/>
    </source>
</evidence>
<dbReference type="Proteomes" id="UP000069272">
    <property type="component" value="Unassembled WGS sequence"/>
</dbReference>
<evidence type="ECO:0000313" key="11">
    <source>
        <dbReference type="Proteomes" id="UP000069272"/>
    </source>
</evidence>
<dbReference type="InterPro" id="IPR052192">
    <property type="entry name" value="Insect_Ionotropic_Sensory_Rcpt"/>
</dbReference>
<proteinExistence type="inferred from homology"/>
<dbReference type="AlphaFoldDB" id="A0A182FMQ2"/>
<evidence type="ECO:0000256" key="8">
    <source>
        <dbReference type="ARBA" id="ARBA00023180"/>
    </source>
</evidence>
<dbReference type="InterPro" id="IPR001320">
    <property type="entry name" value="Iontro_rcpt_C"/>
</dbReference>
<dbReference type="SUPFAM" id="SSF53850">
    <property type="entry name" value="Periplasmic binding protein-like II"/>
    <property type="match status" value="1"/>
</dbReference>
<evidence type="ECO:0000256" key="4">
    <source>
        <dbReference type="ARBA" id="ARBA00022692"/>
    </source>
</evidence>
<comment type="similarity">
    <text evidence="2">Belongs to the glutamate-gated ion channel (TC 1.A.10.1) family.</text>
</comment>
<evidence type="ECO:0000256" key="1">
    <source>
        <dbReference type="ARBA" id="ARBA00004651"/>
    </source>
</evidence>
<keyword evidence="8" id="KW-0325">Glycoprotein</keyword>
<evidence type="ECO:0000256" key="3">
    <source>
        <dbReference type="ARBA" id="ARBA00022475"/>
    </source>
</evidence>
<evidence type="ECO:0000256" key="6">
    <source>
        <dbReference type="ARBA" id="ARBA00023136"/>
    </source>
</evidence>
<dbReference type="PANTHER" id="PTHR42643:SF39">
    <property type="entry name" value="IONOTROPIC RECEPTOR 56A-RELATED"/>
    <property type="match status" value="1"/>
</dbReference>
<dbReference type="VEuPathDB" id="VectorBase:AALB007814"/>
<evidence type="ECO:0000256" key="5">
    <source>
        <dbReference type="ARBA" id="ARBA00022989"/>
    </source>
</evidence>
<organism evidence="10 11">
    <name type="scientific">Anopheles albimanus</name>
    <name type="common">New world malaria mosquito</name>
    <dbReference type="NCBI Taxonomy" id="7167"/>
    <lineage>
        <taxon>Eukaryota</taxon>
        <taxon>Metazoa</taxon>
        <taxon>Ecdysozoa</taxon>
        <taxon>Arthropoda</taxon>
        <taxon>Hexapoda</taxon>
        <taxon>Insecta</taxon>
        <taxon>Pterygota</taxon>
        <taxon>Neoptera</taxon>
        <taxon>Endopterygota</taxon>
        <taxon>Diptera</taxon>
        <taxon>Nematocera</taxon>
        <taxon>Culicoidea</taxon>
        <taxon>Culicidae</taxon>
        <taxon>Anophelinae</taxon>
        <taxon>Anopheles</taxon>
    </lineage>
</organism>
<keyword evidence="11" id="KW-1185">Reference proteome</keyword>
<reference evidence="11" key="1">
    <citation type="journal article" date="2017" name="G3 (Bethesda)">
        <title>The Physical Genome Mapping of Anopheles albimanus Corrected Scaffold Misassemblies and Identified Interarm Rearrangements in Genus Anopheles.</title>
        <authorList>
            <person name="Artemov G.N."/>
            <person name="Peery A.N."/>
            <person name="Jiang X."/>
            <person name="Tu Z."/>
            <person name="Stegniy V.N."/>
            <person name="Sharakhova M.V."/>
            <person name="Sharakhov I.V."/>
        </authorList>
    </citation>
    <scope>NUCLEOTIDE SEQUENCE [LARGE SCALE GENOMIC DNA]</scope>
    <source>
        <strain evidence="11">STECLA/ALBI9_A</strain>
    </source>
</reference>
<evidence type="ECO:0000259" key="9">
    <source>
        <dbReference type="Pfam" id="PF00060"/>
    </source>
</evidence>
<keyword evidence="7" id="KW-0675">Receptor</keyword>
<feature type="domain" description="Ionotropic glutamate receptor C-terminal" evidence="9">
    <location>
        <begin position="19"/>
        <end position="131"/>
    </location>
</feature>
<dbReference type="VEuPathDB" id="VectorBase:AALB20_036751"/>
<dbReference type="Gene3D" id="1.10.287.70">
    <property type="match status" value="1"/>
</dbReference>
<sequence>MTLYWVSMLAVCFCMNVDYFTPLESLLYIVATMCQRGTELIPHHNGTRLLMFSMQLTAFFIVTSYSASIVALLQSSSRAISSIADLARSPLSAGVMDTIYGRVYYTEAQDPEVKELFLKKIKPYGEKSFIEADEGIARVKNGLFAFEAEENAAYKLVKETFEQHDICKLQELSAINLPPFGIPIVKGSKYREIFRQRLMWQREVGIIKRFNIIWIHRKPQCEFSNAGYTSVGLIEM</sequence>
<comment type="subcellular location">
    <subcellularLocation>
        <location evidence="1">Cell membrane</location>
        <topology evidence="1">Multi-pass membrane protein</topology>
    </subcellularLocation>
</comment>
<reference evidence="10" key="2">
    <citation type="submission" date="2022-08" db="UniProtKB">
        <authorList>
            <consortium name="EnsemblMetazoa"/>
        </authorList>
    </citation>
    <scope>IDENTIFICATION</scope>
    <source>
        <strain evidence="10">STECLA/ALBI9_A</strain>
    </source>
</reference>
<dbReference type="EnsemblMetazoa" id="AALB007814-RA">
    <property type="protein sequence ID" value="AALB007814-PA"/>
    <property type="gene ID" value="AALB007814"/>
</dbReference>
<dbReference type="GO" id="GO:0005886">
    <property type="term" value="C:plasma membrane"/>
    <property type="evidence" value="ECO:0007669"/>
    <property type="project" value="UniProtKB-SubCell"/>
</dbReference>
<evidence type="ECO:0000256" key="7">
    <source>
        <dbReference type="ARBA" id="ARBA00023170"/>
    </source>
</evidence>
<name>A0A182FMQ2_ANOAL</name>
<dbReference type="Pfam" id="PF00060">
    <property type="entry name" value="Lig_chan"/>
    <property type="match status" value="1"/>
</dbReference>
<dbReference type="STRING" id="7167.A0A182FMQ2"/>
<protein>
    <recommendedName>
        <fullName evidence="9">Ionotropic glutamate receptor C-terminal domain-containing protein</fullName>
    </recommendedName>
</protein>
<keyword evidence="5" id="KW-1133">Transmembrane helix</keyword>
<dbReference type="PANTHER" id="PTHR42643">
    <property type="entry name" value="IONOTROPIC RECEPTOR 20A-RELATED"/>
    <property type="match status" value="1"/>
</dbReference>
<keyword evidence="4" id="KW-0812">Transmembrane</keyword>
<dbReference type="GO" id="GO:0050906">
    <property type="term" value="P:detection of stimulus involved in sensory perception"/>
    <property type="evidence" value="ECO:0007669"/>
    <property type="project" value="UniProtKB-ARBA"/>
</dbReference>
<accession>A0A182FMQ2</accession>
<keyword evidence="3" id="KW-1003">Cell membrane</keyword>
<dbReference type="GO" id="GO:0015276">
    <property type="term" value="F:ligand-gated monoatomic ion channel activity"/>
    <property type="evidence" value="ECO:0007669"/>
    <property type="project" value="InterPro"/>
</dbReference>
<evidence type="ECO:0000256" key="2">
    <source>
        <dbReference type="ARBA" id="ARBA00008685"/>
    </source>
</evidence>
<keyword evidence="6" id="KW-0472">Membrane</keyword>